<feature type="compositionally biased region" description="Low complexity" evidence="1">
    <location>
        <begin position="61"/>
        <end position="74"/>
    </location>
</feature>
<accession>A0A4Z1NNJ1</accession>
<reference evidence="2 3" key="1">
    <citation type="submission" date="2019-04" db="EMBL/GenBank/DDBJ databases">
        <title>High contiguity whole genome sequence and gene annotation resource for two Venturia nashicola isolates.</title>
        <authorList>
            <person name="Prokchorchik M."/>
            <person name="Won K."/>
            <person name="Lee Y."/>
            <person name="Choi E.D."/>
            <person name="Segonzac C."/>
            <person name="Sohn K.H."/>
        </authorList>
    </citation>
    <scope>NUCLEOTIDE SEQUENCE [LARGE SCALE GENOMIC DNA]</scope>
    <source>
        <strain evidence="2 3">PRI2</strain>
    </source>
</reference>
<gene>
    <name evidence="2" type="ORF">E6O75_ATG09939</name>
</gene>
<evidence type="ECO:0000313" key="2">
    <source>
        <dbReference type="EMBL" id="TID17173.1"/>
    </source>
</evidence>
<protein>
    <submittedName>
        <fullName evidence="2">Uncharacterized protein</fullName>
    </submittedName>
</protein>
<feature type="region of interest" description="Disordered" evidence="1">
    <location>
        <begin position="1"/>
        <end position="32"/>
    </location>
</feature>
<proteinExistence type="predicted"/>
<feature type="region of interest" description="Disordered" evidence="1">
    <location>
        <begin position="61"/>
        <end position="147"/>
    </location>
</feature>
<comment type="caution">
    <text evidence="2">The sequence shown here is derived from an EMBL/GenBank/DDBJ whole genome shotgun (WGS) entry which is preliminary data.</text>
</comment>
<dbReference type="EMBL" id="SNSC02000017">
    <property type="protein sequence ID" value="TID17173.1"/>
    <property type="molecule type" value="Genomic_DNA"/>
</dbReference>
<dbReference type="Proteomes" id="UP000298493">
    <property type="component" value="Unassembled WGS sequence"/>
</dbReference>
<sequence>MLIQIHKITSMAHETNQETQDDKMKQPEIEGEPSAAARALLLLPSASSSRPRFTPRLAVCESSTVLSSGSSSSSSEEEEEEEESATSPISSAETDFREEESSSSEELPDRPPSSASTFRPQMERSESLLGQSSDSARGTPKPSGMAT</sequence>
<evidence type="ECO:0000256" key="1">
    <source>
        <dbReference type="SAM" id="MobiDB-lite"/>
    </source>
</evidence>
<organism evidence="2 3">
    <name type="scientific">Venturia nashicola</name>
    <dbReference type="NCBI Taxonomy" id="86259"/>
    <lineage>
        <taxon>Eukaryota</taxon>
        <taxon>Fungi</taxon>
        <taxon>Dikarya</taxon>
        <taxon>Ascomycota</taxon>
        <taxon>Pezizomycotina</taxon>
        <taxon>Dothideomycetes</taxon>
        <taxon>Pleosporomycetidae</taxon>
        <taxon>Venturiales</taxon>
        <taxon>Venturiaceae</taxon>
        <taxon>Venturia</taxon>
    </lineage>
</organism>
<feature type="compositionally biased region" description="Acidic residues" evidence="1">
    <location>
        <begin position="75"/>
        <end position="84"/>
    </location>
</feature>
<keyword evidence="3" id="KW-1185">Reference proteome</keyword>
<name>A0A4Z1NNJ1_9PEZI</name>
<evidence type="ECO:0000313" key="3">
    <source>
        <dbReference type="Proteomes" id="UP000298493"/>
    </source>
</evidence>
<dbReference type="AlphaFoldDB" id="A0A4Z1NNJ1"/>